<feature type="domain" description="EAL" evidence="2">
    <location>
        <begin position="306"/>
        <end position="560"/>
    </location>
</feature>
<dbReference type="InterPro" id="IPR000160">
    <property type="entry name" value="GGDEF_dom"/>
</dbReference>
<feature type="transmembrane region" description="Helical" evidence="1">
    <location>
        <begin position="26"/>
        <end position="47"/>
    </location>
</feature>
<dbReference type="InterPro" id="IPR043128">
    <property type="entry name" value="Rev_trsase/Diguanyl_cyclase"/>
</dbReference>
<dbReference type="Pfam" id="PF00563">
    <property type="entry name" value="EAL"/>
    <property type="match status" value="1"/>
</dbReference>
<dbReference type="EMBL" id="CADCTU010000528">
    <property type="protein sequence ID" value="CAA9327249.1"/>
    <property type="molecule type" value="Genomic_DNA"/>
</dbReference>
<dbReference type="NCBIfam" id="TIGR00254">
    <property type="entry name" value="GGDEF"/>
    <property type="match status" value="1"/>
</dbReference>
<dbReference type="SMART" id="SM00267">
    <property type="entry name" value="GGDEF"/>
    <property type="match status" value="1"/>
</dbReference>
<dbReference type="Gene3D" id="3.20.20.450">
    <property type="entry name" value="EAL domain"/>
    <property type="match status" value="1"/>
</dbReference>
<dbReference type="Gene3D" id="3.30.70.270">
    <property type="match status" value="1"/>
</dbReference>
<evidence type="ECO:0000259" key="3">
    <source>
        <dbReference type="PROSITE" id="PS50887"/>
    </source>
</evidence>
<evidence type="ECO:0000256" key="1">
    <source>
        <dbReference type="SAM" id="Phobius"/>
    </source>
</evidence>
<dbReference type="PROSITE" id="PS50883">
    <property type="entry name" value="EAL"/>
    <property type="match status" value="1"/>
</dbReference>
<dbReference type="CDD" id="cd01949">
    <property type="entry name" value="GGDEF"/>
    <property type="match status" value="1"/>
</dbReference>
<name>A0A6J4LAW1_9BACT</name>
<dbReference type="InterPro" id="IPR052155">
    <property type="entry name" value="Biofilm_reg_signaling"/>
</dbReference>
<dbReference type="InterPro" id="IPR029787">
    <property type="entry name" value="Nucleotide_cyclase"/>
</dbReference>
<dbReference type="SUPFAM" id="SSF55073">
    <property type="entry name" value="Nucleotide cyclase"/>
    <property type="match status" value="1"/>
</dbReference>
<feature type="transmembrane region" description="Helical" evidence="1">
    <location>
        <begin position="59"/>
        <end position="78"/>
    </location>
</feature>
<dbReference type="CDD" id="cd01948">
    <property type="entry name" value="EAL"/>
    <property type="match status" value="1"/>
</dbReference>
<dbReference type="PANTHER" id="PTHR44757">
    <property type="entry name" value="DIGUANYLATE CYCLASE DGCP"/>
    <property type="match status" value="1"/>
</dbReference>
<dbReference type="FunFam" id="3.20.20.450:FF:000001">
    <property type="entry name" value="Cyclic di-GMP phosphodiesterase yahA"/>
    <property type="match status" value="1"/>
</dbReference>
<dbReference type="AlphaFoldDB" id="A0A6J4LAW1"/>
<keyword evidence="1" id="KW-0472">Membrane</keyword>
<dbReference type="InterPro" id="IPR001633">
    <property type="entry name" value="EAL_dom"/>
</dbReference>
<dbReference type="SMART" id="SM00052">
    <property type="entry name" value="EAL"/>
    <property type="match status" value="1"/>
</dbReference>
<dbReference type="Pfam" id="PF00990">
    <property type="entry name" value="GGDEF"/>
    <property type="match status" value="1"/>
</dbReference>
<dbReference type="SUPFAM" id="SSF141868">
    <property type="entry name" value="EAL domain-like"/>
    <property type="match status" value="1"/>
</dbReference>
<reference evidence="4" key="1">
    <citation type="submission" date="2020-02" db="EMBL/GenBank/DDBJ databases">
        <authorList>
            <person name="Meier V. D."/>
        </authorList>
    </citation>
    <scope>NUCLEOTIDE SEQUENCE</scope>
    <source>
        <strain evidence="4">AVDCRST_MAG11</strain>
    </source>
</reference>
<keyword evidence="1" id="KW-0812">Transmembrane</keyword>
<dbReference type="PROSITE" id="PS50887">
    <property type="entry name" value="GGDEF"/>
    <property type="match status" value="1"/>
</dbReference>
<evidence type="ECO:0000259" key="2">
    <source>
        <dbReference type="PROSITE" id="PS50883"/>
    </source>
</evidence>
<sequence>MHTHRTLRLYSALSRLPRPRSYGGKILLVAGVGTAVPLASVLAYVATRSAGHGTPALELIGVAAAATLVAVGATLLVLHRLLAPVVLTHQALRSYLTLQEVSRLPTSFADEAGTLMADTHHAIGRLDEMTRHLAGYDGGTGLANRALFGERLREAAARARRTGRPFAVIALDLDRFQAVNTALGPAGGDEVLLAVAQRLGASVREGDVLARVDGDEFAVLAVDHGTTGAVLAFAQRLREALRRPLHAAGRDVRVTASVGVALFPMDGDEPDGLLTSAESAARAARDMGGDSCRFFGGELNAGLARRLMLEADLPGAVERGELRVVFQPKVRLADGAVTSAEALVRWAHPVLGVVSPAEFIPVAEAAGLIGTVGEWVLRKACEQVVAWDAAGLPNLGVAVNVSPRQMARDGAAEAVLATVAAAGLSPSRLEIEITEAVLLENERHATVVLGALRAAGVSVALDDFGTGYSSLAYLHRLPVDVVKIDRQFVRALPDDAGSDAIVAAVIALAHALGLAVVAEGVETEAQRARLAERGCDVAQGYFFGTPLPAAEFAAALAGVAPPPAVSHRRRRI</sequence>
<protein>
    <submittedName>
        <fullName evidence="4">Diguanylate cyclase/phosphodiesterase (GGDEF &amp; EAL domains) with PAS/PAC sensor(S)</fullName>
    </submittedName>
</protein>
<organism evidence="4">
    <name type="scientific">uncultured Gemmatimonadaceae bacterium</name>
    <dbReference type="NCBI Taxonomy" id="246130"/>
    <lineage>
        <taxon>Bacteria</taxon>
        <taxon>Pseudomonadati</taxon>
        <taxon>Gemmatimonadota</taxon>
        <taxon>Gemmatimonadia</taxon>
        <taxon>Gemmatimonadales</taxon>
        <taxon>Gemmatimonadaceae</taxon>
        <taxon>environmental samples</taxon>
    </lineage>
</organism>
<proteinExistence type="predicted"/>
<evidence type="ECO:0000313" key="4">
    <source>
        <dbReference type="EMBL" id="CAA9327249.1"/>
    </source>
</evidence>
<accession>A0A6J4LAW1</accession>
<dbReference type="InterPro" id="IPR035919">
    <property type="entry name" value="EAL_sf"/>
</dbReference>
<keyword evidence="1" id="KW-1133">Transmembrane helix</keyword>
<dbReference type="PANTHER" id="PTHR44757:SF2">
    <property type="entry name" value="BIOFILM ARCHITECTURE MAINTENANCE PROTEIN MBAA"/>
    <property type="match status" value="1"/>
</dbReference>
<feature type="domain" description="GGDEF" evidence="3">
    <location>
        <begin position="164"/>
        <end position="297"/>
    </location>
</feature>
<gene>
    <name evidence="4" type="ORF">AVDCRST_MAG11-2288</name>
</gene>